<dbReference type="Gene3D" id="1.20.58.630">
    <property type="match status" value="1"/>
</dbReference>
<dbReference type="InterPro" id="IPR042201">
    <property type="entry name" value="FH2_Formin_sf"/>
</dbReference>
<feature type="domain" description="FH2" evidence="3">
    <location>
        <begin position="139"/>
        <end position="539"/>
    </location>
</feature>
<keyword evidence="5" id="KW-1185">Reference proteome</keyword>
<name>A0A1A9X3F6_9MUSC</name>
<dbReference type="PROSITE" id="PS51231">
    <property type="entry name" value="DAD"/>
    <property type="match status" value="1"/>
</dbReference>
<dbReference type="Gene3D" id="1.20.58.2220">
    <property type="entry name" value="Formin, FH2 domain"/>
    <property type="match status" value="1"/>
</dbReference>
<dbReference type="Pfam" id="PF02181">
    <property type="entry name" value="FH2"/>
    <property type="match status" value="1"/>
</dbReference>
<dbReference type="AlphaFoldDB" id="A0A1A9X3F6"/>
<dbReference type="STRING" id="37001.A0A1A9X3F6"/>
<dbReference type="Proteomes" id="UP000091820">
    <property type="component" value="Unassembled WGS sequence"/>
</dbReference>
<dbReference type="VEuPathDB" id="VectorBase:GBRI042928"/>
<dbReference type="GO" id="GO:0005884">
    <property type="term" value="C:actin filament"/>
    <property type="evidence" value="ECO:0007669"/>
    <property type="project" value="TreeGrafter"/>
</dbReference>
<organism evidence="4 5">
    <name type="scientific">Glossina brevipalpis</name>
    <dbReference type="NCBI Taxonomy" id="37001"/>
    <lineage>
        <taxon>Eukaryota</taxon>
        <taxon>Metazoa</taxon>
        <taxon>Ecdysozoa</taxon>
        <taxon>Arthropoda</taxon>
        <taxon>Hexapoda</taxon>
        <taxon>Insecta</taxon>
        <taxon>Pterygota</taxon>
        <taxon>Neoptera</taxon>
        <taxon>Endopterygota</taxon>
        <taxon>Diptera</taxon>
        <taxon>Brachycera</taxon>
        <taxon>Muscomorpha</taxon>
        <taxon>Hippoboscoidea</taxon>
        <taxon>Glossinidae</taxon>
        <taxon>Glossina</taxon>
    </lineage>
</organism>
<dbReference type="SMART" id="SM00498">
    <property type="entry name" value="FH2"/>
    <property type="match status" value="1"/>
</dbReference>
<dbReference type="InterPro" id="IPR014767">
    <property type="entry name" value="DAD_dom"/>
</dbReference>
<evidence type="ECO:0000313" key="5">
    <source>
        <dbReference type="Proteomes" id="UP000091820"/>
    </source>
</evidence>
<reference evidence="4" key="2">
    <citation type="submission" date="2020-05" db="UniProtKB">
        <authorList>
            <consortium name="EnsemblMetazoa"/>
        </authorList>
    </citation>
    <scope>IDENTIFICATION</scope>
    <source>
        <strain evidence="4">IAEA</strain>
    </source>
</reference>
<dbReference type="SUPFAM" id="SSF101447">
    <property type="entry name" value="Formin homology 2 domain (FH2 domain)"/>
    <property type="match status" value="1"/>
</dbReference>
<feature type="region of interest" description="Disordered" evidence="1">
    <location>
        <begin position="581"/>
        <end position="600"/>
    </location>
</feature>
<dbReference type="InterPro" id="IPR051412">
    <property type="entry name" value="Formin_Homology_Diaphanous_sf"/>
</dbReference>
<dbReference type="GO" id="GO:0030041">
    <property type="term" value="P:actin filament polymerization"/>
    <property type="evidence" value="ECO:0007669"/>
    <property type="project" value="TreeGrafter"/>
</dbReference>
<protein>
    <recommendedName>
        <fullName evidence="6">FH2 domain-containing protein</fullName>
    </recommendedName>
</protein>
<feature type="region of interest" description="Disordered" evidence="1">
    <location>
        <begin position="54"/>
        <end position="115"/>
    </location>
</feature>
<dbReference type="Gene3D" id="6.10.30.30">
    <property type="match status" value="1"/>
</dbReference>
<evidence type="ECO:0000259" key="3">
    <source>
        <dbReference type="PROSITE" id="PS51444"/>
    </source>
</evidence>
<dbReference type="EnsemblMetazoa" id="GBRI042928-RA">
    <property type="protein sequence ID" value="GBRI042928-PA"/>
    <property type="gene ID" value="GBRI042928"/>
</dbReference>
<dbReference type="PROSITE" id="PS51444">
    <property type="entry name" value="FH2"/>
    <property type="match status" value="1"/>
</dbReference>
<dbReference type="SUPFAM" id="SSF81995">
    <property type="entry name" value="beta-sandwich domain of Sec23/24"/>
    <property type="match status" value="1"/>
</dbReference>
<evidence type="ECO:0008006" key="6">
    <source>
        <dbReference type="Google" id="ProtNLM"/>
    </source>
</evidence>
<evidence type="ECO:0000259" key="2">
    <source>
        <dbReference type="PROSITE" id="PS51231"/>
    </source>
</evidence>
<sequence>MKRVEEKENIEWLKVPKQEDEAKTTNVREKIILMKNYGDAMQSPIKMAKIDKSMPQMPTKSGTTAPPPPPMPTMSWLTAPLPPPMPTGMGGPPPPPPPMPTGMGGPPPPPPPMPTGMGGPLPPPMLTPMLSALSQGLKPKRKWEVKHSMKKAHWKPIKPQNISQKSFWFKCQEEKLASDDILAELSRKFSSKPAKKATKDSAYKVTTLNEKNIDLKVLNAKAAQNLSILLGGSLKHLSYEQIKIYLLRCDVDIFSCNILQQLIDYLPPPEELKRLQDIKAKGERLPAIEEFAATIGEIEHLLPRLRNLHFKLAFDDEMRDIKSNIAVGMTACEEVRNSDKFSKILELILLMGNYMNSGSKDEPAYGFEISYLTELTNIKDAENKETLLHYLVDVVEKKFPDSLTFYEDLSHVDKASSVDLGMLQKSMQEINTAVKRLEIDLQINKVPQCNDDKFFEVMGKFANDCRQQLNVLEKTQIQMQNLFKDLSEYFAFDLIKYTMANFFADIRSFKYTFVNAHQLNVRQREEEKRKTRMENAHKQFLREQQERRENRAPLADIRVAEAQEEDMDDLMEALQTNSPILIRNNRQQRRRSASDARRSVRLNRSRTRIREISYQIN</sequence>
<dbReference type="PANTHER" id="PTHR45691">
    <property type="entry name" value="PROTEIN DIAPHANOUS"/>
    <property type="match status" value="1"/>
</dbReference>
<dbReference type="PANTHER" id="PTHR45691:SF6">
    <property type="entry name" value="PROTEIN DIAPHANOUS"/>
    <property type="match status" value="1"/>
</dbReference>
<reference evidence="5" key="1">
    <citation type="submission" date="2014-03" db="EMBL/GenBank/DDBJ databases">
        <authorList>
            <person name="Aksoy S."/>
            <person name="Warren W."/>
            <person name="Wilson R.K."/>
        </authorList>
    </citation>
    <scope>NUCLEOTIDE SEQUENCE [LARGE SCALE GENOMIC DNA]</scope>
    <source>
        <strain evidence="5">IAEA</strain>
    </source>
</reference>
<feature type="compositionally biased region" description="Pro residues" evidence="1">
    <location>
        <begin position="80"/>
        <end position="115"/>
    </location>
</feature>
<evidence type="ECO:0000256" key="1">
    <source>
        <dbReference type="SAM" id="MobiDB-lite"/>
    </source>
</evidence>
<feature type="domain" description="DAD" evidence="2">
    <location>
        <begin position="560"/>
        <end position="592"/>
    </location>
</feature>
<evidence type="ECO:0000313" key="4">
    <source>
        <dbReference type="EnsemblMetazoa" id="GBRI042928-PA"/>
    </source>
</evidence>
<proteinExistence type="predicted"/>
<dbReference type="InterPro" id="IPR015425">
    <property type="entry name" value="FH2_Formin"/>
</dbReference>
<accession>A0A1A9X3F6</accession>